<comment type="similarity">
    <text evidence="1 4">Belongs to the D-isomer specific 2-hydroxyacid dehydrogenase family.</text>
</comment>
<dbReference type="InterPro" id="IPR029753">
    <property type="entry name" value="D-isomer_DH_CS"/>
</dbReference>
<dbReference type="RefSeq" id="WP_123689079.1">
    <property type="nucleotide sequence ID" value="NZ_AP019700.1"/>
</dbReference>
<reference evidence="7 8" key="1">
    <citation type="submission" date="2018-11" db="EMBL/GenBank/DDBJ databases">
        <title>Genomic Encyclopedia of Type Strains, Phase IV (KMG-IV): sequencing the most valuable type-strain genomes for metagenomic binning, comparative biology and taxonomic classification.</title>
        <authorList>
            <person name="Goeker M."/>
        </authorList>
    </citation>
    <scope>NUCLEOTIDE SEQUENCE [LARGE SCALE GENOMIC DNA]</scope>
    <source>
        <strain evidence="7 8">DSM 5900</strain>
    </source>
</reference>
<dbReference type="PANTHER" id="PTHR10996:SF178">
    <property type="entry name" value="2-HYDROXYACID DEHYDROGENASE YGL185C-RELATED"/>
    <property type="match status" value="1"/>
</dbReference>
<dbReference type="Pfam" id="PF00389">
    <property type="entry name" value="2-Hacid_dh"/>
    <property type="match status" value="1"/>
</dbReference>
<evidence type="ECO:0000256" key="3">
    <source>
        <dbReference type="ARBA" id="ARBA00023027"/>
    </source>
</evidence>
<dbReference type="InterPro" id="IPR006139">
    <property type="entry name" value="D-isomer_2_OHA_DH_cat_dom"/>
</dbReference>
<dbReference type="PROSITE" id="PS00671">
    <property type="entry name" value="D_2_HYDROXYACID_DH_3"/>
    <property type="match status" value="1"/>
</dbReference>
<dbReference type="FunFam" id="3.40.50.720:FF:000203">
    <property type="entry name" value="D-3-phosphoglycerate dehydrogenase (SerA)"/>
    <property type="match status" value="1"/>
</dbReference>
<dbReference type="GO" id="GO:0016618">
    <property type="term" value="F:hydroxypyruvate reductase [NAD(P)H] activity"/>
    <property type="evidence" value="ECO:0007669"/>
    <property type="project" value="TreeGrafter"/>
</dbReference>
<evidence type="ECO:0000256" key="4">
    <source>
        <dbReference type="RuleBase" id="RU003719"/>
    </source>
</evidence>
<dbReference type="PANTHER" id="PTHR10996">
    <property type="entry name" value="2-HYDROXYACID DEHYDROGENASE-RELATED"/>
    <property type="match status" value="1"/>
</dbReference>
<keyword evidence="8" id="KW-1185">Reference proteome</keyword>
<protein>
    <submittedName>
        <fullName evidence="7">D-3-phosphoglycerate dehydrogenase</fullName>
    </submittedName>
</protein>
<evidence type="ECO:0000313" key="8">
    <source>
        <dbReference type="Proteomes" id="UP000278222"/>
    </source>
</evidence>
<evidence type="ECO:0000259" key="5">
    <source>
        <dbReference type="Pfam" id="PF00389"/>
    </source>
</evidence>
<dbReference type="Gene3D" id="3.40.50.720">
    <property type="entry name" value="NAD(P)-binding Rossmann-like Domain"/>
    <property type="match status" value="2"/>
</dbReference>
<dbReference type="GO" id="GO:0005829">
    <property type="term" value="C:cytosol"/>
    <property type="evidence" value="ECO:0007669"/>
    <property type="project" value="TreeGrafter"/>
</dbReference>
<keyword evidence="2 4" id="KW-0560">Oxidoreductase</keyword>
<dbReference type="InterPro" id="IPR050223">
    <property type="entry name" value="D-isomer_2-hydroxyacid_DH"/>
</dbReference>
<dbReference type="AlphaFoldDB" id="A0A3N1M7Q6"/>
<dbReference type="InterPro" id="IPR036291">
    <property type="entry name" value="NAD(P)-bd_dom_sf"/>
</dbReference>
<proteinExistence type="inferred from homology"/>
<dbReference type="GO" id="GO:0030267">
    <property type="term" value="F:glyoxylate reductase (NADPH) activity"/>
    <property type="evidence" value="ECO:0007669"/>
    <property type="project" value="TreeGrafter"/>
</dbReference>
<dbReference type="SUPFAM" id="SSF51735">
    <property type="entry name" value="NAD(P)-binding Rossmann-fold domains"/>
    <property type="match status" value="1"/>
</dbReference>
<dbReference type="CDD" id="cd12175">
    <property type="entry name" value="2-Hacid_dh_11"/>
    <property type="match status" value="1"/>
</dbReference>
<feature type="domain" description="D-isomer specific 2-hydroxyacid dehydrogenase catalytic" evidence="5">
    <location>
        <begin position="33"/>
        <end position="324"/>
    </location>
</feature>
<dbReference type="Proteomes" id="UP000278222">
    <property type="component" value="Unassembled WGS sequence"/>
</dbReference>
<dbReference type="InterPro" id="IPR006140">
    <property type="entry name" value="D-isomer_DH_NAD-bd"/>
</dbReference>
<evidence type="ECO:0000256" key="2">
    <source>
        <dbReference type="ARBA" id="ARBA00023002"/>
    </source>
</evidence>
<dbReference type="Pfam" id="PF02826">
    <property type="entry name" value="2-Hacid_dh_C"/>
    <property type="match status" value="1"/>
</dbReference>
<name>A0A3N1M7Q6_9PROT</name>
<feature type="domain" description="D-isomer specific 2-hydroxyacid dehydrogenase NAD-binding" evidence="6">
    <location>
        <begin position="115"/>
        <end position="293"/>
    </location>
</feature>
<dbReference type="PROSITE" id="PS00065">
    <property type="entry name" value="D_2_HYDROXYACID_DH_1"/>
    <property type="match status" value="1"/>
</dbReference>
<organism evidence="7 8">
    <name type="scientific">Stella humosa</name>
    <dbReference type="NCBI Taxonomy" id="94"/>
    <lineage>
        <taxon>Bacteria</taxon>
        <taxon>Pseudomonadati</taxon>
        <taxon>Pseudomonadota</taxon>
        <taxon>Alphaproteobacteria</taxon>
        <taxon>Rhodospirillales</taxon>
        <taxon>Stellaceae</taxon>
        <taxon>Stella</taxon>
    </lineage>
</organism>
<accession>A0A3N1M7Q6</accession>
<keyword evidence="3" id="KW-0520">NAD</keyword>
<dbReference type="EMBL" id="RJKX01000013">
    <property type="protein sequence ID" value="ROP99720.1"/>
    <property type="molecule type" value="Genomic_DNA"/>
</dbReference>
<dbReference type="InterPro" id="IPR029752">
    <property type="entry name" value="D-isomer_DH_CS1"/>
</dbReference>
<dbReference type="SUPFAM" id="SSF52283">
    <property type="entry name" value="Formate/glycerate dehydrogenase catalytic domain-like"/>
    <property type="match status" value="1"/>
</dbReference>
<evidence type="ECO:0000259" key="6">
    <source>
        <dbReference type="Pfam" id="PF02826"/>
    </source>
</evidence>
<dbReference type="OrthoDB" id="9793626at2"/>
<gene>
    <name evidence="7" type="ORF">EDC65_1506</name>
</gene>
<evidence type="ECO:0000256" key="1">
    <source>
        <dbReference type="ARBA" id="ARBA00005854"/>
    </source>
</evidence>
<comment type="caution">
    <text evidence="7">The sequence shown here is derived from an EMBL/GenBank/DDBJ whole genome shotgun (WGS) entry which is preliminary data.</text>
</comment>
<dbReference type="GO" id="GO:0051287">
    <property type="term" value="F:NAD binding"/>
    <property type="evidence" value="ECO:0007669"/>
    <property type="project" value="InterPro"/>
</dbReference>
<sequence length="327" mass="36349">MAEAVARPKVLYFVLGNRPLYELVESALPPEFELMTLESGSEAERLEKLRDAEVVIVGGGRLARHHIEAAPRLRFVQHQGVGYHDTVDVAALRERQIPLALAPGGTSIGVSEHTIMMMLAVCKRLAYLDSELRRGVWHANDMRAESRQIFGMTVGIVGLGRIGTEVARHLQGFGATLVYHDIVDIPAEVERELKVRRVGFDELLALSDMVTLHLPLTELSHHMMNRETIGRMKPGAMLINCARGPIVEEAALVEALRSGHLAGVGLDTFEIEPPPHPTPLAEFRNVVLTPHNAPGTRDAMRMKMGDMFDNIQRFYRAEPLVDRVELD</sequence>
<evidence type="ECO:0000313" key="7">
    <source>
        <dbReference type="EMBL" id="ROP99720.1"/>
    </source>
</evidence>